<comment type="caution">
    <text evidence="1">The sequence shown here is derived from an EMBL/GenBank/DDBJ whole genome shotgun (WGS) entry which is preliminary data.</text>
</comment>
<keyword evidence="2" id="KW-1185">Reference proteome</keyword>
<reference evidence="1" key="1">
    <citation type="submission" date="2022-07" db="EMBL/GenBank/DDBJ databases">
        <title>Phylogenomic reconstructions and comparative analyses of Kickxellomycotina fungi.</title>
        <authorList>
            <person name="Reynolds N.K."/>
            <person name="Stajich J.E."/>
            <person name="Barry K."/>
            <person name="Grigoriev I.V."/>
            <person name="Crous P."/>
            <person name="Smith M.E."/>
        </authorList>
    </citation>
    <scope>NUCLEOTIDE SEQUENCE</scope>
    <source>
        <strain evidence="1">CBS 102833</strain>
    </source>
</reference>
<organism evidence="1 2">
    <name type="scientific">Coemansia furcata</name>
    <dbReference type="NCBI Taxonomy" id="417177"/>
    <lineage>
        <taxon>Eukaryota</taxon>
        <taxon>Fungi</taxon>
        <taxon>Fungi incertae sedis</taxon>
        <taxon>Zoopagomycota</taxon>
        <taxon>Kickxellomycotina</taxon>
        <taxon>Kickxellomycetes</taxon>
        <taxon>Kickxellales</taxon>
        <taxon>Kickxellaceae</taxon>
        <taxon>Coemansia</taxon>
    </lineage>
</organism>
<feature type="non-terminal residue" evidence="1">
    <location>
        <position position="139"/>
    </location>
</feature>
<proteinExistence type="predicted"/>
<accession>A0ACC1KQV7</accession>
<gene>
    <name evidence="1" type="ORF">H4S07_007126</name>
</gene>
<feature type="non-terminal residue" evidence="1">
    <location>
        <position position="1"/>
    </location>
</feature>
<dbReference type="Proteomes" id="UP001140096">
    <property type="component" value="Unassembled WGS sequence"/>
</dbReference>
<name>A0ACC1KQV7_9FUNG</name>
<evidence type="ECO:0000313" key="2">
    <source>
        <dbReference type="Proteomes" id="UP001140096"/>
    </source>
</evidence>
<dbReference type="EMBL" id="JANBUP010004797">
    <property type="protein sequence ID" value="KAJ2793209.1"/>
    <property type="molecule type" value="Genomic_DNA"/>
</dbReference>
<sequence length="139" mass="15100">LTGSEAMSDSAYFYANAFKLAHASVDGIKGLSCVDAIDTESLLPEISIALMKANAGYSPTVKEPVKAPARFGVIPSQALQRSIFPWIMPKLSAVLQQKSNSSQVLVATRFLNLLKKLRMVLLQDIAFLMEVPLLKDAFA</sequence>
<protein>
    <submittedName>
        <fullName evidence="1">Uncharacterized protein</fullName>
    </submittedName>
</protein>
<evidence type="ECO:0000313" key="1">
    <source>
        <dbReference type="EMBL" id="KAJ2793209.1"/>
    </source>
</evidence>